<dbReference type="CDD" id="cd20746">
    <property type="entry name" value="FIX_Ntox15_NUC_DUF4112_RhsA-like"/>
    <property type="match status" value="1"/>
</dbReference>
<evidence type="ECO:0000313" key="2">
    <source>
        <dbReference type="EMBL" id="EPX80266.1"/>
    </source>
</evidence>
<accession>S9QFP7</accession>
<dbReference type="PATRIC" id="fig|1123360.3.peg.1592"/>
<feature type="compositionally biased region" description="Polar residues" evidence="1">
    <location>
        <begin position="1"/>
        <end position="21"/>
    </location>
</feature>
<dbReference type="RefSeq" id="WP_021100172.1">
    <property type="nucleotide sequence ID" value="NZ_KE557306.1"/>
</dbReference>
<dbReference type="EMBL" id="AONI01000009">
    <property type="protein sequence ID" value="EPX80266.1"/>
    <property type="molecule type" value="Genomic_DNA"/>
</dbReference>
<feature type="region of interest" description="Disordered" evidence="1">
    <location>
        <begin position="1"/>
        <end position="23"/>
    </location>
</feature>
<dbReference type="eggNOG" id="COG3209">
    <property type="taxonomic scope" value="Bacteria"/>
</dbReference>
<evidence type="ECO:0000313" key="3">
    <source>
        <dbReference type="Proteomes" id="UP000015351"/>
    </source>
</evidence>
<organism evidence="2 3">
    <name type="scientific">Litoreibacter arenae DSM 19593</name>
    <dbReference type="NCBI Taxonomy" id="1123360"/>
    <lineage>
        <taxon>Bacteria</taxon>
        <taxon>Pseudomonadati</taxon>
        <taxon>Pseudomonadota</taxon>
        <taxon>Alphaproteobacteria</taxon>
        <taxon>Rhodobacterales</taxon>
        <taxon>Roseobacteraceae</taxon>
        <taxon>Litoreibacter</taxon>
    </lineage>
</organism>
<gene>
    <name evidence="2" type="ORF">thalar_01606</name>
</gene>
<dbReference type="OrthoDB" id="7324255at2"/>
<protein>
    <submittedName>
        <fullName evidence="2">Uncharacterized protein</fullName>
    </submittedName>
</protein>
<dbReference type="PROSITE" id="PS51257">
    <property type="entry name" value="PROKAR_LIPOPROTEIN"/>
    <property type="match status" value="1"/>
</dbReference>
<evidence type="ECO:0000256" key="1">
    <source>
        <dbReference type="SAM" id="MobiDB-lite"/>
    </source>
</evidence>
<proteinExistence type="predicted"/>
<sequence length="570" mass="62851">MAGRSSEYTSAQDVAASQSGNAVGGGCAECHTGNWIHVRYEYTEGDPITDAVYVVQTPNGGEPGGTVIAEGVISIGPDAEHEYVHVDLGDHAGEVEVFVFDDPTEPVPFEEPQPVEDQRNWLQRAADSVMNGAEWTWDVAQGDFNEDMSTGQIITNAVVTAVPIVDQVADARDLVANGKALIWDRRYAEIGVWVGVFACLIGLVPSLGSLAKGVIKLVWRNAGEVGKILIYINKALHRTGMRVNGYRFVKKLADDVIAQVGFVTRKFNEFLDACLQRIPRWTGDGLRETIEHVRGMATQMFPRVAQEIRERLLRGLADFASRAWRVMPGQGIVIRRATRAVIDAGPFTSFQRRMARDGFDEDALTNGARSISPQDKLRMQQIRIDAMRWKDELLNDPNFPDSLRQAAQHDPARFVNELATFGSKPSFVDFTQGGTERMYRVVGDESQIGGSFWSRSPPPSDEMAWRTRDAVSNDWNRGGGYMVADVPPPPAALVGEIGPQDLGDATKHRVPHDGQMLEGGGEQLWFPRTAYPEPAIPSSQVKEYHYTDWNAPTQASRATVRAGRIGDCDL</sequence>
<dbReference type="AlphaFoldDB" id="S9QFP7"/>
<name>S9QFP7_9RHOB</name>
<comment type="caution">
    <text evidence="2">The sequence shown here is derived from an EMBL/GenBank/DDBJ whole genome shotgun (WGS) entry which is preliminary data.</text>
</comment>
<dbReference type="Proteomes" id="UP000015351">
    <property type="component" value="Unassembled WGS sequence"/>
</dbReference>
<dbReference type="InterPro" id="IPR049802">
    <property type="entry name" value="RhsC-like_FIX"/>
</dbReference>
<keyword evidence="3" id="KW-1185">Reference proteome</keyword>
<reference evidence="3" key="1">
    <citation type="journal article" date="2013" name="Stand. Genomic Sci.">
        <title>Genome sequence of the Litoreibacter arenae type strain (DSM 19593(T)), a member of the Roseobacter clade isolated from sea sand.</title>
        <authorList>
            <person name="Riedel T."/>
            <person name="Fiebig A."/>
            <person name="Petersen J."/>
            <person name="Gronow S."/>
            <person name="Kyrpides N.C."/>
            <person name="Goker M."/>
            <person name="Klenk H.P."/>
        </authorList>
    </citation>
    <scope>NUCLEOTIDE SEQUENCE [LARGE SCALE GENOMIC DNA]</scope>
    <source>
        <strain evidence="3">DSM 19593</strain>
    </source>
</reference>
<dbReference type="HOGENOM" id="CLU_478029_0_0_5"/>